<dbReference type="InterPro" id="IPR009057">
    <property type="entry name" value="Homeodomain-like_sf"/>
</dbReference>
<dbReference type="GO" id="GO:0043565">
    <property type="term" value="F:sequence-specific DNA binding"/>
    <property type="evidence" value="ECO:0007669"/>
    <property type="project" value="InterPro"/>
</dbReference>
<evidence type="ECO:0000313" key="5">
    <source>
        <dbReference type="EMBL" id="MBD2844180.1"/>
    </source>
</evidence>
<keyword evidence="3" id="KW-0804">Transcription</keyword>
<evidence type="ECO:0000256" key="3">
    <source>
        <dbReference type="ARBA" id="ARBA00023163"/>
    </source>
</evidence>
<dbReference type="AlphaFoldDB" id="A0A927BR54"/>
<dbReference type="Gene3D" id="2.60.120.10">
    <property type="entry name" value="Jelly Rolls"/>
    <property type="match status" value="1"/>
</dbReference>
<dbReference type="Pfam" id="PF12833">
    <property type="entry name" value="HTH_18"/>
    <property type="match status" value="1"/>
</dbReference>
<reference evidence="5" key="1">
    <citation type="submission" date="2020-09" db="EMBL/GenBank/DDBJ databases">
        <title>A novel bacterium of genus Paenibacillus, isolated from South China Sea.</title>
        <authorList>
            <person name="Huang H."/>
            <person name="Mo K."/>
            <person name="Hu Y."/>
        </authorList>
    </citation>
    <scope>NUCLEOTIDE SEQUENCE</scope>
    <source>
        <strain evidence="5">IB182496</strain>
    </source>
</reference>
<gene>
    <name evidence="5" type="ORF">IDH44_03185</name>
</gene>
<name>A0A927BR54_9BACL</name>
<keyword evidence="1" id="KW-0805">Transcription regulation</keyword>
<protein>
    <submittedName>
        <fullName evidence="5">Helix-turn-helix transcriptional regulator</fullName>
    </submittedName>
</protein>
<dbReference type="RefSeq" id="WP_190914632.1">
    <property type="nucleotide sequence ID" value="NZ_JACXIZ010000008.1"/>
</dbReference>
<dbReference type="InterPro" id="IPR013096">
    <property type="entry name" value="Cupin_2"/>
</dbReference>
<dbReference type="Pfam" id="PF07883">
    <property type="entry name" value="Cupin_2"/>
    <property type="match status" value="1"/>
</dbReference>
<comment type="caution">
    <text evidence="5">The sequence shown here is derived from an EMBL/GenBank/DDBJ whole genome shotgun (WGS) entry which is preliminary data.</text>
</comment>
<feature type="domain" description="HTH araC/xylS-type" evidence="4">
    <location>
        <begin position="165"/>
        <end position="262"/>
    </location>
</feature>
<dbReference type="Proteomes" id="UP000621560">
    <property type="component" value="Unassembled WGS sequence"/>
</dbReference>
<dbReference type="InterPro" id="IPR014710">
    <property type="entry name" value="RmlC-like_jellyroll"/>
</dbReference>
<evidence type="ECO:0000259" key="4">
    <source>
        <dbReference type="PROSITE" id="PS01124"/>
    </source>
</evidence>
<dbReference type="EMBL" id="JACXIZ010000008">
    <property type="protein sequence ID" value="MBD2844180.1"/>
    <property type="molecule type" value="Genomic_DNA"/>
</dbReference>
<dbReference type="PANTHER" id="PTHR43280:SF30">
    <property type="entry name" value="MMSAB OPERON REGULATORY PROTEIN"/>
    <property type="match status" value="1"/>
</dbReference>
<evidence type="ECO:0000313" key="6">
    <source>
        <dbReference type="Proteomes" id="UP000621560"/>
    </source>
</evidence>
<accession>A0A927BR54</accession>
<dbReference type="SMART" id="SM00342">
    <property type="entry name" value="HTH_ARAC"/>
    <property type="match status" value="1"/>
</dbReference>
<dbReference type="InterPro" id="IPR011051">
    <property type="entry name" value="RmlC_Cupin_sf"/>
</dbReference>
<keyword evidence="6" id="KW-1185">Reference proteome</keyword>
<dbReference type="InterPro" id="IPR018060">
    <property type="entry name" value="HTH_AraC"/>
</dbReference>
<dbReference type="Gene3D" id="1.10.10.60">
    <property type="entry name" value="Homeodomain-like"/>
    <property type="match status" value="2"/>
</dbReference>
<evidence type="ECO:0000256" key="2">
    <source>
        <dbReference type="ARBA" id="ARBA00023125"/>
    </source>
</evidence>
<dbReference type="PANTHER" id="PTHR43280">
    <property type="entry name" value="ARAC-FAMILY TRANSCRIPTIONAL REGULATOR"/>
    <property type="match status" value="1"/>
</dbReference>
<dbReference type="GO" id="GO:0003700">
    <property type="term" value="F:DNA-binding transcription factor activity"/>
    <property type="evidence" value="ECO:0007669"/>
    <property type="project" value="InterPro"/>
</dbReference>
<dbReference type="SUPFAM" id="SSF51182">
    <property type="entry name" value="RmlC-like cupins"/>
    <property type="match status" value="1"/>
</dbReference>
<organism evidence="5 6">
    <name type="scientific">Paenibacillus sabuli</name>
    <dbReference type="NCBI Taxonomy" id="2772509"/>
    <lineage>
        <taxon>Bacteria</taxon>
        <taxon>Bacillati</taxon>
        <taxon>Bacillota</taxon>
        <taxon>Bacilli</taxon>
        <taxon>Bacillales</taxon>
        <taxon>Paenibacillaceae</taxon>
        <taxon>Paenibacillus</taxon>
    </lineage>
</organism>
<evidence type="ECO:0000256" key="1">
    <source>
        <dbReference type="ARBA" id="ARBA00023015"/>
    </source>
</evidence>
<keyword evidence="2" id="KW-0238">DNA-binding</keyword>
<proteinExistence type="predicted"/>
<dbReference type="PROSITE" id="PS01124">
    <property type="entry name" value="HTH_ARAC_FAMILY_2"/>
    <property type="match status" value="1"/>
</dbReference>
<dbReference type="SUPFAM" id="SSF46689">
    <property type="entry name" value="Homeodomain-like"/>
    <property type="match status" value="2"/>
</dbReference>
<sequence length="300" mass="33863">MQEHPRDGQARLLWTARVDYPAGSAVEPHRHEGFSQLLVVLEGGGELRADGGVRPLDKRCCCVLPAGLRHGLSFSEPSITLDFKFVLTENGLAEWMGRLPRTFDCSDEDLTDLKRVFKLSLRQLLAPEPLLPLRIDGLFKSTLLGLIPGSEAASHRCDPALVPDFPMAAYLAERLDRRVPLEELAAQYNFHRHYIISLFRQRTGMTPIRYHQTLRLAKAKEYLEFTDWTVSEIADRLGWSLPYMSRLFHREIRLSPAAYRSYALHGTGTDIVLEDGFVNQWRVTPAPALASGPGDDEQVD</sequence>